<gene>
    <name evidence="2" type="ORF">SAMN02983003_0984</name>
</gene>
<keyword evidence="3" id="KW-1185">Reference proteome</keyword>
<dbReference type="AlphaFoldDB" id="A0A1K2HUR0"/>
<protein>
    <submittedName>
        <fullName evidence="2">Ca-activated chloride channel family protein</fullName>
    </submittedName>
</protein>
<dbReference type="OrthoDB" id="964913at2"/>
<accession>A0A1K2HUR0</accession>
<feature type="signal peptide" evidence="1">
    <location>
        <begin position="1"/>
        <end position="20"/>
    </location>
</feature>
<dbReference type="RefSeq" id="WP_072339510.1">
    <property type="nucleotide sequence ID" value="NZ_FPKU01000001.1"/>
</dbReference>
<feature type="chain" id="PRO_5012611373" evidence="1">
    <location>
        <begin position="21"/>
        <end position="308"/>
    </location>
</feature>
<keyword evidence="1" id="KW-0732">Signal</keyword>
<organism evidence="2 3">
    <name type="scientific">Devosia enhydra</name>
    <dbReference type="NCBI Taxonomy" id="665118"/>
    <lineage>
        <taxon>Bacteria</taxon>
        <taxon>Pseudomonadati</taxon>
        <taxon>Pseudomonadota</taxon>
        <taxon>Alphaproteobacteria</taxon>
        <taxon>Hyphomicrobiales</taxon>
        <taxon>Devosiaceae</taxon>
        <taxon>Devosia</taxon>
    </lineage>
</organism>
<dbReference type="Proteomes" id="UP000183447">
    <property type="component" value="Unassembled WGS sequence"/>
</dbReference>
<evidence type="ECO:0000313" key="3">
    <source>
        <dbReference type="Proteomes" id="UP000183447"/>
    </source>
</evidence>
<dbReference type="EMBL" id="FPKU01000001">
    <property type="protein sequence ID" value="SFZ82279.1"/>
    <property type="molecule type" value="Genomic_DNA"/>
</dbReference>
<sequence>MIRRATALVAALAVATPALSAEIDETIAAFIGAPGFVVADAADANDTLAGQWTRTDLIAPGGNVGPVEQAILLAGADAALDHTRTSIAYGEVLVEEDGAPARYSFVELRRYNLGPALHAALVDQLGAENVAELSEFGEGPHRAWRLVFFPVMGSVAALLDVSARDIGDDEAASDECGGRPCLDPDATLDARAEWSEADAVLADWTPNFLDRVDGVATEAQAIAELEIAQYLATSDGGDYLWTGGEHPEAVGDATPFRFYEIDRNLGQELVVDALSVNTELNDDSIRDMLVRRIDVAGEVYWLNAAIPR</sequence>
<dbReference type="STRING" id="665118.SAMN02983003_0984"/>
<reference evidence="2 3" key="1">
    <citation type="submission" date="2016-11" db="EMBL/GenBank/DDBJ databases">
        <authorList>
            <person name="Jaros S."/>
            <person name="Januszkiewicz K."/>
            <person name="Wedrychowicz H."/>
        </authorList>
    </citation>
    <scope>NUCLEOTIDE SEQUENCE [LARGE SCALE GENOMIC DNA]</scope>
    <source>
        <strain evidence="2 3">ATCC 23634</strain>
    </source>
</reference>
<proteinExistence type="predicted"/>
<evidence type="ECO:0000313" key="2">
    <source>
        <dbReference type="EMBL" id="SFZ82279.1"/>
    </source>
</evidence>
<evidence type="ECO:0000256" key="1">
    <source>
        <dbReference type="SAM" id="SignalP"/>
    </source>
</evidence>
<name>A0A1K2HUR0_9HYPH</name>